<dbReference type="GO" id="GO:0005730">
    <property type="term" value="C:nucleolus"/>
    <property type="evidence" value="ECO:0007669"/>
    <property type="project" value="UniProtKB-SubCell"/>
</dbReference>
<dbReference type="FunFam" id="3.40.50.300:FF:001226">
    <property type="entry name" value="ATP-dependent DNA helicase PIF1"/>
    <property type="match status" value="1"/>
</dbReference>
<comment type="function">
    <text evidence="15">DNA-dependent ATPase and 5'-3' DNA helicase required for the maintenance of both mitochondrial and nuclear genome stability.</text>
</comment>
<accession>A0A1D8N7N5</accession>
<dbReference type="InterPro" id="IPR051055">
    <property type="entry name" value="PIF1_helicase"/>
</dbReference>
<evidence type="ECO:0000256" key="3">
    <source>
        <dbReference type="ARBA" id="ARBA00022741"/>
    </source>
</evidence>
<dbReference type="GO" id="GO:0016887">
    <property type="term" value="F:ATP hydrolysis activity"/>
    <property type="evidence" value="ECO:0007669"/>
    <property type="project" value="RHEA"/>
</dbReference>
<dbReference type="InterPro" id="IPR049163">
    <property type="entry name" value="Pif1-like_2B_dom"/>
</dbReference>
<evidence type="ECO:0000256" key="14">
    <source>
        <dbReference type="ARBA" id="ARBA00048954"/>
    </source>
</evidence>
<evidence type="ECO:0000259" key="17">
    <source>
        <dbReference type="SMART" id="SM00382"/>
    </source>
</evidence>
<feature type="region of interest" description="Disordered" evidence="16">
    <location>
        <begin position="307"/>
        <end position="358"/>
    </location>
</feature>
<dbReference type="GO" id="GO:0005524">
    <property type="term" value="F:ATP binding"/>
    <property type="evidence" value="ECO:0007669"/>
    <property type="project" value="UniProtKB-UniRule"/>
</dbReference>
<evidence type="ECO:0000256" key="2">
    <source>
        <dbReference type="ARBA" id="ARBA00004604"/>
    </source>
</evidence>
<evidence type="ECO:0000256" key="5">
    <source>
        <dbReference type="ARBA" id="ARBA00022801"/>
    </source>
</evidence>
<evidence type="ECO:0000256" key="15">
    <source>
        <dbReference type="HAMAP-Rule" id="MF_03176"/>
    </source>
</evidence>
<dbReference type="PANTHER" id="PTHR47642">
    <property type="entry name" value="ATP-DEPENDENT DNA HELICASE"/>
    <property type="match status" value="1"/>
</dbReference>
<feature type="region of interest" description="Disordered" evidence="16">
    <location>
        <begin position="365"/>
        <end position="384"/>
    </location>
</feature>
<keyword evidence="10 15" id="KW-0233">DNA recombination</keyword>
<evidence type="ECO:0000256" key="8">
    <source>
        <dbReference type="ARBA" id="ARBA00023125"/>
    </source>
</evidence>
<feature type="compositionally biased region" description="Basic and acidic residues" evidence="16">
    <location>
        <begin position="458"/>
        <end position="469"/>
    </location>
</feature>
<comment type="subunit">
    <text evidence="15">Monomer.</text>
</comment>
<dbReference type="InterPro" id="IPR048293">
    <property type="entry name" value="PIF1_RRM3_pfh1"/>
</dbReference>
<reference evidence="18 19" key="1">
    <citation type="journal article" date="2016" name="PLoS ONE">
        <title>Sequence Assembly of Yarrowia lipolytica Strain W29/CLIB89 Shows Transposable Element Diversity.</title>
        <authorList>
            <person name="Magnan C."/>
            <person name="Yu J."/>
            <person name="Chang I."/>
            <person name="Jahn E."/>
            <person name="Kanomata Y."/>
            <person name="Wu J."/>
            <person name="Zeller M."/>
            <person name="Oakes M."/>
            <person name="Baldi P."/>
            <person name="Sandmeyer S."/>
        </authorList>
    </citation>
    <scope>NUCLEOTIDE SEQUENCE [LARGE SCALE GENOMIC DNA]</scope>
    <source>
        <strain evidence="19">CLIB89(W29)</strain>
    </source>
</reference>
<dbReference type="VEuPathDB" id="FungiDB:YALI0_B12892g"/>
<feature type="compositionally biased region" description="Basic and acidic residues" evidence="16">
    <location>
        <begin position="412"/>
        <end position="438"/>
    </location>
</feature>
<dbReference type="GeneID" id="2906669"/>
<dbReference type="InterPro" id="IPR010285">
    <property type="entry name" value="DNA_helicase_pif1-like_DEAD"/>
</dbReference>
<evidence type="ECO:0000256" key="13">
    <source>
        <dbReference type="ARBA" id="ARBA00023242"/>
    </source>
</evidence>
<feature type="binding site" evidence="15">
    <location>
        <begin position="554"/>
        <end position="561"/>
    </location>
    <ligand>
        <name>ATP</name>
        <dbReference type="ChEBI" id="CHEBI:30616"/>
    </ligand>
</feature>
<keyword evidence="6 15" id="KW-0347">Helicase</keyword>
<evidence type="ECO:0000256" key="1">
    <source>
        <dbReference type="ARBA" id="ARBA00001946"/>
    </source>
</evidence>
<keyword evidence="7 15" id="KW-0067">ATP-binding</keyword>
<keyword evidence="13 15" id="KW-0539">Nucleus</keyword>
<keyword evidence="8 15" id="KW-0238">DNA-binding</keyword>
<dbReference type="CDD" id="cd18037">
    <property type="entry name" value="DEXSc_Pif1_like"/>
    <property type="match status" value="1"/>
</dbReference>
<organism evidence="18 19">
    <name type="scientific">Yarrowia lipolytica</name>
    <name type="common">Candida lipolytica</name>
    <dbReference type="NCBI Taxonomy" id="4952"/>
    <lineage>
        <taxon>Eukaryota</taxon>
        <taxon>Fungi</taxon>
        <taxon>Dikarya</taxon>
        <taxon>Ascomycota</taxon>
        <taxon>Saccharomycotina</taxon>
        <taxon>Dipodascomycetes</taxon>
        <taxon>Dipodascales</taxon>
        <taxon>Dipodascales incertae sedis</taxon>
        <taxon>Yarrowia</taxon>
    </lineage>
</organism>
<dbReference type="HAMAP" id="MF_03176">
    <property type="entry name" value="PIF1"/>
    <property type="match status" value="1"/>
</dbReference>
<dbReference type="SMART" id="SM00382">
    <property type="entry name" value="AAA"/>
    <property type="match status" value="1"/>
</dbReference>
<evidence type="ECO:0000256" key="4">
    <source>
        <dbReference type="ARBA" id="ARBA00022763"/>
    </source>
</evidence>
<dbReference type="Gene3D" id="3.40.50.300">
    <property type="entry name" value="P-loop containing nucleotide triphosphate hydrolases"/>
    <property type="match status" value="1"/>
</dbReference>
<evidence type="ECO:0000256" key="7">
    <source>
        <dbReference type="ARBA" id="ARBA00022840"/>
    </source>
</evidence>
<dbReference type="Proteomes" id="UP000182444">
    <property type="component" value="Chromosome 1B"/>
</dbReference>
<dbReference type="SUPFAM" id="SSF52540">
    <property type="entry name" value="P-loop containing nucleoside triphosphate hydrolases"/>
    <property type="match status" value="2"/>
</dbReference>
<dbReference type="Pfam" id="PF05970">
    <property type="entry name" value="PIF1"/>
    <property type="match status" value="1"/>
</dbReference>
<dbReference type="CDD" id="cd18809">
    <property type="entry name" value="SF1_C_RecD"/>
    <property type="match status" value="1"/>
</dbReference>
<evidence type="ECO:0000256" key="12">
    <source>
        <dbReference type="ARBA" id="ARBA00023235"/>
    </source>
</evidence>
<proteinExistence type="inferred from homology"/>
<keyword evidence="3 15" id="KW-0547">Nucleotide-binding</keyword>
<feature type="region of interest" description="Disordered" evidence="16">
    <location>
        <begin position="412"/>
        <end position="470"/>
    </location>
</feature>
<comment type="subcellular location">
    <subcellularLocation>
        <location evidence="2">Nucleus</location>
        <location evidence="2">Nucleolus</location>
    </subcellularLocation>
    <subcellularLocation>
        <location evidence="15">Nucleus</location>
    </subcellularLocation>
    <subcellularLocation>
        <location evidence="15">Mitochondrion</location>
    </subcellularLocation>
</comment>
<keyword evidence="12 15" id="KW-0413">Isomerase</keyword>
<evidence type="ECO:0000256" key="11">
    <source>
        <dbReference type="ARBA" id="ARBA00023204"/>
    </source>
</evidence>
<feature type="domain" description="AAA+ ATPase" evidence="17">
    <location>
        <begin position="546"/>
        <end position="701"/>
    </location>
</feature>
<evidence type="ECO:0000256" key="6">
    <source>
        <dbReference type="ARBA" id="ARBA00022806"/>
    </source>
</evidence>
<keyword evidence="9 15" id="KW-0496">Mitochondrion</keyword>
<comment type="similarity">
    <text evidence="15">Belongs to the helicase family. PIF1 subfamily.</text>
</comment>
<evidence type="ECO:0000256" key="9">
    <source>
        <dbReference type="ARBA" id="ARBA00023128"/>
    </source>
</evidence>
<keyword evidence="11 15" id="KW-0234">DNA repair</keyword>
<protein>
    <recommendedName>
        <fullName evidence="15">ATP-dependent DNA helicase PIF1</fullName>
        <ecNumber evidence="15">5.6.2.3</ecNumber>
    </recommendedName>
    <alternativeName>
        <fullName evidence="15">DNA 5'-3' helicase PIF1</fullName>
    </alternativeName>
    <alternativeName>
        <fullName evidence="15">DNA repair and recombination helicase PIF1</fullName>
    </alternativeName>
</protein>
<dbReference type="Pfam" id="PF21530">
    <property type="entry name" value="Pif1_2B_dom"/>
    <property type="match status" value="1"/>
</dbReference>
<evidence type="ECO:0000313" key="18">
    <source>
        <dbReference type="EMBL" id="AOW01621.1"/>
    </source>
</evidence>
<keyword evidence="4 15" id="KW-0227">DNA damage</keyword>
<dbReference type="KEGG" id="yli:2906669"/>
<dbReference type="InterPro" id="IPR027417">
    <property type="entry name" value="P-loop_NTPase"/>
</dbReference>
<dbReference type="VEuPathDB" id="FungiDB:YALI1_B17050g"/>
<dbReference type="PANTHER" id="PTHR47642:SF5">
    <property type="entry name" value="ATP-DEPENDENT DNA HELICASE"/>
    <property type="match status" value="1"/>
</dbReference>
<evidence type="ECO:0000256" key="10">
    <source>
        <dbReference type="ARBA" id="ARBA00023172"/>
    </source>
</evidence>
<keyword evidence="5 15" id="KW-0378">Hydrolase</keyword>
<dbReference type="InterPro" id="IPR003593">
    <property type="entry name" value="AAA+_ATPase"/>
</dbReference>
<comment type="catalytic activity">
    <reaction evidence="14 15">
        <text>ATP + H2O = ADP + phosphate + H(+)</text>
        <dbReference type="Rhea" id="RHEA:13065"/>
        <dbReference type="ChEBI" id="CHEBI:15377"/>
        <dbReference type="ChEBI" id="CHEBI:15378"/>
        <dbReference type="ChEBI" id="CHEBI:30616"/>
        <dbReference type="ChEBI" id="CHEBI:43474"/>
        <dbReference type="ChEBI" id="CHEBI:456216"/>
        <dbReference type="EC" id="5.6.2.3"/>
    </reaction>
</comment>
<dbReference type="GO" id="GO:0005739">
    <property type="term" value="C:mitochondrion"/>
    <property type="evidence" value="ECO:0007669"/>
    <property type="project" value="UniProtKB-SubCell"/>
</dbReference>
<evidence type="ECO:0000256" key="16">
    <source>
        <dbReference type="SAM" id="MobiDB-lite"/>
    </source>
</evidence>
<feature type="compositionally biased region" description="Polar residues" evidence="16">
    <location>
        <begin position="365"/>
        <end position="382"/>
    </location>
</feature>
<evidence type="ECO:0000313" key="19">
    <source>
        <dbReference type="Proteomes" id="UP000182444"/>
    </source>
</evidence>
<comment type="cofactor">
    <cofactor evidence="1 15">
        <name>Mg(2+)</name>
        <dbReference type="ChEBI" id="CHEBI:18420"/>
    </cofactor>
</comment>
<name>A0A1D8N7N5_YARLL</name>
<dbReference type="eggNOG" id="KOG0987">
    <property type="taxonomic scope" value="Eukaryota"/>
</dbReference>
<feature type="DNA-binding region" evidence="15">
    <location>
        <begin position="1053"/>
        <end position="1072"/>
    </location>
</feature>
<gene>
    <name evidence="15" type="primary">PIF1</name>
    <name evidence="18" type="ORF">YALI1_B17050g</name>
</gene>
<dbReference type="GO" id="GO:0043139">
    <property type="term" value="F:5'-3' DNA helicase activity"/>
    <property type="evidence" value="ECO:0007669"/>
    <property type="project" value="UniProtKB-UniRule"/>
</dbReference>
<dbReference type="EC" id="5.6.2.3" evidence="15"/>
<sequence length="1113" mass="123521">MTMSSDHSLDDIMGSIVVGRRKLSISDFEDDFDIDEITQNAISSATKRSKSTSAVPQNSAVLLPPEFSLSSTFEDDIDAVMAEIRVQKPAKKHNSTQATRVTHDIPFQEPERRPQPVLEASDISKDISDMDDILADIEIQPTAKLRRVKKASQSSPSLSQQIDDMMNQKKLNVDSHKPASAHKQTSSPGVPVFLKHSQQPLLQLQHPRRADLSSSMVQSGVLEDPFCDEINSSPPLQALDSSPYFSQKTSGNLLNLPNLPAFDFSSQTLQRSKSDSLKFNKKLISSFDLEGDLSDTKYGVCDLESAGRPQQLRSESARRQQSREAGQVMSSVSHETNDKPLSSLPPHSSPSRERSLSTPTELLNYNASDVKPTSTPLASSQIEWEPSSRELCGYDVHTLNLRQKAKLKEYGRLSPGDLRDTRVKRFKSAGEAEPREQQPDGDSAVAGVSKNGFANSPRKNESRRAKSESAPKVLQQLDFFNKSNRPQLDAGLKSKGPRKSIQSRLYTTTTHNTLVDVDGEEDGLMTVQVASLSAEQQAIHDLVINGETNIFFTGAAGTGKSVLLRQIIASLRRKYKKSLDKVAVTASTGLAACNVQGTTLHSFAGCGLAREDVDSLCKRIRRNKKARDRWKNVSVLVIDEISMVDARFFDKLEQIAQKLRRNKRPFGGIQLIVTGDFYQLPPVPDTNKDRFRGSYGGNKTNTGMVDSRSAVNSDPEALFAFEAESWSTVIDSTFLLTKVFRQKDPVFANMLNQLRTQSLDQASLDGFLSLSRPLSVPDGIIPTELFPTRREVDRSNFSKLSTLGGKTHTFDALETGSAEREFRDKLLENIMVPKKLTLKAGAQVMMLKNMDPNLVNGSIGVVVGFMSPHNFIAAENAADLDIIREKPSKRPNIYDVSNESELNQLNQLIETGKVVGESSQASEESAFFSSPAQGDSDCVFERLKAFPEDADNATFLKRKLERRKQLEDLAKTNLAAMNGAVYPVVRFRRMDHTFRNVLLHPETFSVENIEGEVLASRTQIPLILAWALSIHKAQGQTLQYVKVDLAKTFERGQAYVALSRATSKEGLQVLNFLPEKVKTHPKVVEFYKTLTTYEDDEPHEVQQENVQPMRAVG</sequence>
<dbReference type="GO" id="GO:0006281">
    <property type="term" value="P:DNA repair"/>
    <property type="evidence" value="ECO:0007669"/>
    <property type="project" value="UniProtKB-UniRule"/>
</dbReference>
<feature type="region of interest" description="Disordered" evidence="16">
    <location>
        <begin position="172"/>
        <end position="191"/>
    </location>
</feature>
<dbReference type="AlphaFoldDB" id="A0A1D8N7N5"/>
<dbReference type="EMBL" id="CP017554">
    <property type="protein sequence ID" value="AOW01621.1"/>
    <property type="molecule type" value="Genomic_DNA"/>
</dbReference>
<dbReference type="GO" id="GO:0000723">
    <property type="term" value="P:telomere maintenance"/>
    <property type="evidence" value="ECO:0007669"/>
    <property type="project" value="InterPro"/>
</dbReference>
<dbReference type="GO" id="GO:0006310">
    <property type="term" value="P:DNA recombination"/>
    <property type="evidence" value="ECO:0007669"/>
    <property type="project" value="UniProtKB-UniRule"/>
</dbReference>
<dbReference type="GO" id="GO:0003697">
    <property type="term" value="F:single-stranded DNA binding"/>
    <property type="evidence" value="ECO:0007669"/>
    <property type="project" value="UniProtKB-ARBA"/>
</dbReference>